<dbReference type="EMBL" id="UINC01032656">
    <property type="protein sequence ID" value="SVB20675.1"/>
    <property type="molecule type" value="Genomic_DNA"/>
</dbReference>
<feature type="transmembrane region" description="Helical" evidence="1">
    <location>
        <begin position="412"/>
        <end position="429"/>
    </location>
</feature>
<evidence type="ECO:0000256" key="1">
    <source>
        <dbReference type="SAM" id="Phobius"/>
    </source>
</evidence>
<feature type="transmembrane region" description="Helical" evidence="1">
    <location>
        <begin position="132"/>
        <end position="153"/>
    </location>
</feature>
<evidence type="ECO:0000313" key="2">
    <source>
        <dbReference type="EMBL" id="SVB20675.1"/>
    </source>
</evidence>
<feature type="transmembrane region" description="Helical" evidence="1">
    <location>
        <begin position="21"/>
        <end position="40"/>
    </location>
</feature>
<keyword evidence="1" id="KW-1133">Transmembrane helix</keyword>
<name>A0A382C3K9_9ZZZZ</name>
<feature type="transmembrane region" description="Helical" evidence="1">
    <location>
        <begin position="305"/>
        <end position="326"/>
    </location>
</feature>
<organism evidence="2">
    <name type="scientific">marine metagenome</name>
    <dbReference type="NCBI Taxonomy" id="408172"/>
    <lineage>
        <taxon>unclassified sequences</taxon>
        <taxon>metagenomes</taxon>
        <taxon>ecological metagenomes</taxon>
    </lineage>
</organism>
<sequence>LVGLSIGAGEIIIWPRIVAEFGANMAWAAVLGIFLQLWINMEIGRWTIATGETPFMGFSRIWIGFGPLFILLTALGSIAPGWARASGLALKALIVGPTGLGSDTLWTVITFGLIAIILFGPNIIYQSVERTVEALIVIVTLGLIAVVIAIGSADVWKELGKGMLNVGYRNPNISIKVLFSAMVFAGAGGIYNLFYGFYLRDKNIGMGARIAKMTNPIRGKIEAIPSVGFRFEDTSENRERFSDWWDYIKKDQILFFWALNTVTLILFMFGALAVLHPQGIVPAPGTLIWDEAVALGEVWGNAGQVIFLIVGFATLFGTQLVVLDGVSRTFADIIYTNVAKARSRNVGWWYMIFCGGWMILGCLLTFIMERVGVSDLGFIFNAAYLGGFAMAIYVPLLLYLNKRYLPKSVRPGISATTMMIIASLVYIGFAI</sequence>
<feature type="transmembrane region" description="Helical" evidence="1">
    <location>
        <begin position="254"/>
        <end position="275"/>
    </location>
</feature>
<feature type="non-terminal residue" evidence="2">
    <location>
        <position position="1"/>
    </location>
</feature>
<feature type="transmembrane region" description="Helical" evidence="1">
    <location>
        <begin position="105"/>
        <end position="125"/>
    </location>
</feature>
<gene>
    <name evidence="2" type="ORF">METZ01_LOCUS173529</name>
</gene>
<accession>A0A382C3K9</accession>
<keyword evidence="1" id="KW-0472">Membrane</keyword>
<feature type="transmembrane region" description="Helical" evidence="1">
    <location>
        <begin position="173"/>
        <end position="199"/>
    </location>
</feature>
<feature type="transmembrane region" description="Helical" evidence="1">
    <location>
        <begin position="347"/>
        <end position="367"/>
    </location>
</feature>
<proteinExistence type="predicted"/>
<keyword evidence="1" id="KW-0812">Transmembrane</keyword>
<feature type="transmembrane region" description="Helical" evidence="1">
    <location>
        <begin position="379"/>
        <end position="400"/>
    </location>
</feature>
<feature type="non-terminal residue" evidence="2">
    <location>
        <position position="431"/>
    </location>
</feature>
<dbReference type="NCBIfam" id="NF037982">
    <property type="entry name" value="Nramp_1"/>
    <property type="match status" value="1"/>
</dbReference>
<reference evidence="2" key="1">
    <citation type="submission" date="2018-05" db="EMBL/GenBank/DDBJ databases">
        <authorList>
            <person name="Lanie J.A."/>
            <person name="Ng W.-L."/>
            <person name="Kazmierczak K.M."/>
            <person name="Andrzejewski T.M."/>
            <person name="Davidsen T.M."/>
            <person name="Wayne K.J."/>
            <person name="Tettelin H."/>
            <person name="Glass J.I."/>
            <person name="Rusch D."/>
            <person name="Podicherti R."/>
            <person name="Tsui H.-C.T."/>
            <person name="Winkler M.E."/>
        </authorList>
    </citation>
    <scope>NUCLEOTIDE SEQUENCE</scope>
</reference>
<protein>
    <submittedName>
        <fullName evidence="2">Uncharacterized protein</fullName>
    </submittedName>
</protein>
<feature type="transmembrane region" description="Helical" evidence="1">
    <location>
        <begin position="61"/>
        <end position="85"/>
    </location>
</feature>
<dbReference type="AlphaFoldDB" id="A0A382C3K9"/>